<dbReference type="eggNOG" id="COG2267">
    <property type="taxonomic scope" value="Bacteria"/>
</dbReference>
<dbReference type="RefSeq" id="WP_008378900.1">
    <property type="nucleotide sequence ID" value="NZ_BAOP01000014.1"/>
</dbReference>
<evidence type="ECO:0000259" key="2">
    <source>
        <dbReference type="Pfam" id="PF00561"/>
    </source>
</evidence>
<dbReference type="InterPro" id="IPR050471">
    <property type="entry name" value="AB_hydrolase"/>
</dbReference>
<dbReference type="GO" id="GO:0046503">
    <property type="term" value="P:glycerolipid catabolic process"/>
    <property type="evidence" value="ECO:0007669"/>
    <property type="project" value="TreeGrafter"/>
</dbReference>
<dbReference type="STRING" id="410332.SAMN04488550_1729"/>
<dbReference type="InterPro" id="IPR000073">
    <property type="entry name" value="AB_hydrolase_1"/>
</dbReference>
<dbReference type="Proteomes" id="UP000035009">
    <property type="component" value="Unassembled WGS sequence"/>
</dbReference>
<gene>
    <name evidence="3" type="ORF">GM1_014_00950</name>
</gene>
<feature type="region of interest" description="Disordered" evidence="1">
    <location>
        <begin position="58"/>
        <end position="77"/>
    </location>
</feature>
<dbReference type="Gene3D" id="3.40.50.1820">
    <property type="entry name" value="alpha/beta hydrolase"/>
    <property type="match status" value="1"/>
</dbReference>
<reference evidence="3 4" key="1">
    <citation type="submission" date="2013-02" db="EMBL/GenBank/DDBJ databases">
        <title>Whole genome shotgun sequence of Gordonia malaquae NBRC 108250.</title>
        <authorList>
            <person name="Yoshida I."/>
            <person name="Hosoyama A."/>
            <person name="Tsuchikane K."/>
            <person name="Ando Y."/>
            <person name="Baba S."/>
            <person name="Ohji S."/>
            <person name="Hamada M."/>
            <person name="Tamura T."/>
            <person name="Yamazoe A."/>
            <person name="Yamazaki S."/>
            <person name="Fujita N."/>
        </authorList>
    </citation>
    <scope>NUCLEOTIDE SEQUENCE [LARGE SCALE GENOMIC DNA]</scope>
    <source>
        <strain evidence="3 4">NBRC 108250</strain>
    </source>
</reference>
<dbReference type="PANTHER" id="PTHR43433">
    <property type="entry name" value="HYDROLASE, ALPHA/BETA FOLD FAMILY PROTEIN"/>
    <property type="match status" value="1"/>
</dbReference>
<dbReference type="OrthoDB" id="9802489at2"/>
<dbReference type="GO" id="GO:0004806">
    <property type="term" value="F:triacylglycerol lipase activity"/>
    <property type="evidence" value="ECO:0007669"/>
    <property type="project" value="TreeGrafter"/>
</dbReference>
<sequence>MTMLHVDGIDLAADRRGPAEAPTVLLIAGGGQSMDWWTPEFCDALSAGSLQVIRYDHRDTGRSSQSPPGRRPDYTGDDLVTDALRVLNAFDVERAHLVGMSMGGGIAQTLAVRHPDRVASATLVESSPAGGDHGSLPGPTAAVAATWTEPAPDIDWADVNSVIDYRVDVERPYACPDRFDEARVRRIASLEVRRTANVESSMSNHFVAAPSGGVDPAMIAAPTLVVHSVDDPMYPVEHGRALAAMIPGSRFLELAGVGHEIPPPQSWDVVLPAIRQLVSATP</sequence>
<proteinExistence type="predicted"/>
<dbReference type="PANTHER" id="PTHR43433:SF5">
    <property type="entry name" value="AB HYDROLASE-1 DOMAIN-CONTAINING PROTEIN"/>
    <property type="match status" value="1"/>
</dbReference>
<evidence type="ECO:0000313" key="3">
    <source>
        <dbReference type="EMBL" id="GAC80102.1"/>
    </source>
</evidence>
<evidence type="ECO:0000313" key="4">
    <source>
        <dbReference type="Proteomes" id="UP000035009"/>
    </source>
</evidence>
<keyword evidence="4" id="KW-1185">Reference proteome</keyword>
<dbReference type="Pfam" id="PF00561">
    <property type="entry name" value="Abhydrolase_1"/>
    <property type="match status" value="1"/>
</dbReference>
<dbReference type="AlphaFoldDB" id="M3UWR7"/>
<feature type="domain" description="AB hydrolase-1" evidence="2">
    <location>
        <begin position="22"/>
        <end position="261"/>
    </location>
</feature>
<keyword evidence="3" id="KW-0378">Hydrolase</keyword>
<evidence type="ECO:0000256" key="1">
    <source>
        <dbReference type="SAM" id="MobiDB-lite"/>
    </source>
</evidence>
<comment type="caution">
    <text evidence="3">The sequence shown here is derived from an EMBL/GenBank/DDBJ whole genome shotgun (WGS) entry which is preliminary data.</text>
</comment>
<dbReference type="EMBL" id="BAOP01000014">
    <property type="protein sequence ID" value="GAC80102.1"/>
    <property type="molecule type" value="Genomic_DNA"/>
</dbReference>
<accession>M3UWR7</accession>
<organism evidence="3 4">
    <name type="scientific">Gordonia malaquae NBRC 108250</name>
    <dbReference type="NCBI Taxonomy" id="1223542"/>
    <lineage>
        <taxon>Bacteria</taxon>
        <taxon>Bacillati</taxon>
        <taxon>Actinomycetota</taxon>
        <taxon>Actinomycetes</taxon>
        <taxon>Mycobacteriales</taxon>
        <taxon>Gordoniaceae</taxon>
        <taxon>Gordonia</taxon>
    </lineage>
</organism>
<dbReference type="InterPro" id="IPR029058">
    <property type="entry name" value="AB_hydrolase_fold"/>
</dbReference>
<name>M3UWR7_GORML</name>
<protein>
    <submittedName>
        <fullName evidence="3">Putative hydrolase</fullName>
    </submittedName>
</protein>
<dbReference type="PRINTS" id="PR00111">
    <property type="entry name" value="ABHYDROLASE"/>
</dbReference>
<dbReference type="SUPFAM" id="SSF53474">
    <property type="entry name" value="alpha/beta-Hydrolases"/>
    <property type="match status" value="1"/>
</dbReference>